<dbReference type="GO" id="GO:0016757">
    <property type="term" value="F:glycosyltransferase activity"/>
    <property type="evidence" value="ECO:0007669"/>
    <property type="project" value="InterPro"/>
</dbReference>
<dbReference type="InterPro" id="IPR029044">
    <property type="entry name" value="Nucleotide-diphossugar_trans"/>
</dbReference>
<evidence type="ECO:0000313" key="1">
    <source>
        <dbReference type="EMBL" id="SFD17111.1"/>
    </source>
</evidence>
<proteinExistence type="predicted"/>
<protein>
    <submittedName>
        <fullName evidence="1">Glycosyl transferase family 8</fullName>
    </submittedName>
</protein>
<dbReference type="STRING" id="441112.SAMN04488094_11842"/>
<organism evidence="1 2">
    <name type="scientific">Tropicimonas isoalkanivorans</name>
    <dbReference type="NCBI Taxonomy" id="441112"/>
    <lineage>
        <taxon>Bacteria</taxon>
        <taxon>Pseudomonadati</taxon>
        <taxon>Pseudomonadota</taxon>
        <taxon>Alphaproteobacteria</taxon>
        <taxon>Rhodobacterales</taxon>
        <taxon>Roseobacteraceae</taxon>
        <taxon>Tropicimonas</taxon>
    </lineage>
</organism>
<keyword evidence="2" id="KW-1185">Reference proteome</keyword>
<dbReference type="EMBL" id="FOLG01000018">
    <property type="protein sequence ID" value="SFD17111.1"/>
    <property type="molecule type" value="Genomic_DNA"/>
</dbReference>
<gene>
    <name evidence="1" type="ORF">SAMN04488094_11842</name>
</gene>
<keyword evidence="1" id="KW-0808">Transferase</keyword>
<dbReference type="InterPro" id="IPR002495">
    <property type="entry name" value="Glyco_trans_8"/>
</dbReference>
<dbReference type="Pfam" id="PF01501">
    <property type="entry name" value="Glyco_transf_8"/>
    <property type="match status" value="1"/>
</dbReference>
<dbReference type="AlphaFoldDB" id="A0A1I1Q4Q8"/>
<reference evidence="1 2" key="1">
    <citation type="submission" date="2016-10" db="EMBL/GenBank/DDBJ databases">
        <authorList>
            <person name="de Groot N.N."/>
        </authorList>
    </citation>
    <scope>NUCLEOTIDE SEQUENCE [LARGE SCALE GENOMIC DNA]</scope>
    <source>
        <strain evidence="1 2">DSM 19548</strain>
    </source>
</reference>
<evidence type="ECO:0000313" key="2">
    <source>
        <dbReference type="Proteomes" id="UP000198728"/>
    </source>
</evidence>
<name>A0A1I1Q4Q8_9RHOB</name>
<accession>A0A1I1Q4Q8</accession>
<sequence length="342" mass="38964">MRRKYRDRAPTRLDVMSSIAGPNPDVLQVLLLTLSEIHPRDEIVFWLLEQNLGPGKIAALERFCAGLGNITLRPLRIPDAEAFDRLKQLGGKPDSARFLWFVAHQHLPDDIKRVIYLDALDLLVTDDLVPLLNHPFLGRYLVACRESLKVPPLLIGPARRAHALGLPAIIVRHIAQGLLNSGSIVLNLDKLRRDDIGLDHYLAVAKWARKTLDLDFGDQGLFSLTHGSHYVQAHDRYNHRFYNERPGHVMQRPAVIHYAGQVIKPARWRLSPELEQRVLEHLQHIGKPEIALNDWARLPPTHIPYLRKWWDICARTPCHARIAPQATQRMTRALARAGVDVD</sequence>
<dbReference type="Gene3D" id="3.90.550.10">
    <property type="entry name" value="Spore Coat Polysaccharide Biosynthesis Protein SpsA, Chain A"/>
    <property type="match status" value="1"/>
</dbReference>
<dbReference type="SUPFAM" id="SSF53448">
    <property type="entry name" value="Nucleotide-diphospho-sugar transferases"/>
    <property type="match status" value="1"/>
</dbReference>
<dbReference type="Proteomes" id="UP000198728">
    <property type="component" value="Unassembled WGS sequence"/>
</dbReference>